<gene>
    <name evidence="2" type="ORF">GlitD10_0433</name>
</gene>
<keyword evidence="3" id="KW-1185">Reference proteome</keyword>
<name>A0A1J0A9Y0_9CYAN</name>
<dbReference type="EMBL" id="CP017675">
    <property type="protein sequence ID" value="APB32744.1"/>
    <property type="molecule type" value="Genomic_DNA"/>
</dbReference>
<evidence type="ECO:0000313" key="2">
    <source>
        <dbReference type="EMBL" id="APB32744.1"/>
    </source>
</evidence>
<accession>A0A1J0A9Y0</accession>
<protein>
    <recommendedName>
        <fullName evidence="1">DUF6760 domain-containing protein</fullName>
    </recommendedName>
</protein>
<dbReference type="RefSeq" id="WP_172819631.1">
    <property type="nucleotide sequence ID" value="NZ_CP017675.1"/>
</dbReference>
<reference evidence="2 3" key="1">
    <citation type="submission" date="2016-10" db="EMBL/GenBank/DDBJ databases">
        <title>Description of Gloeomargarita lithophora gen. nov., sp. nov., a thylakoid-bearing basal-branching cyanobacterium with intracellular carbonates, and proposal for Gloeomargaritales ord. nov.</title>
        <authorList>
            <person name="Moreira D."/>
            <person name="Tavera R."/>
            <person name="Benzerara K."/>
            <person name="Skouri-Panet F."/>
            <person name="Couradeau E."/>
            <person name="Gerard E."/>
            <person name="Loussert C."/>
            <person name="Novelo E."/>
            <person name="Zivanovic Y."/>
            <person name="Lopez-Garcia P."/>
        </authorList>
    </citation>
    <scope>NUCLEOTIDE SEQUENCE [LARGE SCALE GENOMIC DNA]</scope>
    <source>
        <strain evidence="2 3">D10</strain>
    </source>
</reference>
<feature type="domain" description="DUF6760" evidence="1">
    <location>
        <begin position="8"/>
        <end position="45"/>
    </location>
</feature>
<proteinExistence type="predicted"/>
<evidence type="ECO:0000313" key="3">
    <source>
        <dbReference type="Proteomes" id="UP000180235"/>
    </source>
</evidence>
<dbReference type="Pfam" id="PF20546">
    <property type="entry name" value="DUF6760"/>
    <property type="match status" value="1"/>
</dbReference>
<sequence>MAGYPLAQLHREVAVLGYHFHWPLGEILALPHRERQRWVRELAQLRGEVSP</sequence>
<organism evidence="2 3">
    <name type="scientific">Gloeomargarita lithophora Alchichica-D10</name>
    <dbReference type="NCBI Taxonomy" id="1188229"/>
    <lineage>
        <taxon>Bacteria</taxon>
        <taxon>Bacillati</taxon>
        <taxon>Cyanobacteriota</taxon>
        <taxon>Cyanophyceae</taxon>
        <taxon>Gloeomargaritales</taxon>
        <taxon>Gloeomargaritaceae</taxon>
        <taxon>Gloeomargarita</taxon>
    </lineage>
</organism>
<dbReference type="AlphaFoldDB" id="A0A1J0A9Y0"/>
<dbReference type="KEGG" id="glt:GlitD10_0433"/>
<evidence type="ECO:0000259" key="1">
    <source>
        <dbReference type="Pfam" id="PF20546"/>
    </source>
</evidence>
<dbReference type="Proteomes" id="UP000180235">
    <property type="component" value="Chromosome"/>
</dbReference>
<dbReference type="InterPro" id="IPR046648">
    <property type="entry name" value="DUF6760"/>
</dbReference>